<feature type="transmembrane region" description="Helical" evidence="13">
    <location>
        <begin position="167"/>
        <end position="187"/>
    </location>
</feature>
<dbReference type="SUPFAM" id="SSF103481">
    <property type="entry name" value="Multidrug resistance efflux transporter EmrE"/>
    <property type="match status" value="2"/>
</dbReference>
<feature type="transmembrane region" description="Helical" evidence="13">
    <location>
        <begin position="256"/>
        <end position="275"/>
    </location>
</feature>
<gene>
    <name evidence="15" type="ORF">SAMN05216221_0940</name>
</gene>
<dbReference type="InterPro" id="IPR000390">
    <property type="entry name" value="Small_drug/metabolite_transptr"/>
</dbReference>
<evidence type="ECO:0000256" key="9">
    <source>
        <dbReference type="ARBA" id="ARBA00022989"/>
    </source>
</evidence>
<evidence type="ECO:0000256" key="12">
    <source>
        <dbReference type="ARBA" id="ARBA00038032"/>
    </source>
</evidence>
<organism evidence="15 16">
    <name type="scientific">Pseudomonas oryzae</name>
    <dbReference type="NCBI Taxonomy" id="1392877"/>
    <lineage>
        <taxon>Bacteria</taxon>
        <taxon>Pseudomonadati</taxon>
        <taxon>Pseudomonadota</taxon>
        <taxon>Gammaproteobacteria</taxon>
        <taxon>Pseudomonadales</taxon>
        <taxon>Pseudomonadaceae</taxon>
        <taxon>Pseudomonas</taxon>
    </lineage>
</organism>
<feature type="transmembrane region" description="Helical" evidence="13">
    <location>
        <begin position="86"/>
        <end position="106"/>
    </location>
</feature>
<sequence>MTVYGIVLFAALLHASWNAIVKGGSDKLLTTVLVAGSAALLAGVALPFLDQPAASSWPYIAASVLLQVVYYALLARAYQVADMSHAYPLMRGCAPLLVAVLGVYWLGEPLSGSAWLGIAIICGGILGMAGRGLAGSAGLGIALANAGVIAGYTLIDGVGVRLSGAPVAYGLWIFLLSGLALVAWALAQLQRRGALVRYLGGNWHYGLIGGFGTIASYSLALWAMTLAPVAVIAALRETSILFATAISGLILKERLSAVRIAAACVIALGAVTLRLP</sequence>
<evidence type="ECO:0000256" key="4">
    <source>
        <dbReference type="ARBA" id="ARBA00022516"/>
    </source>
</evidence>
<keyword evidence="9 13" id="KW-1133">Transmembrane helix</keyword>
<dbReference type="GO" id="GO:0009103">
    <property type="term" value="P:lipopolysaccharide biosynthetic process"/>
    <property type="evidence" value="ECO:0007669"/>
    <property type="project" value="UniProtKB-KW"/>
</dbReference>
<keyword evidence="10" id="KW-0443">Lipid metabolism</keyword>
<dbReference type="AlphaFoldDB" id="A0A1H1NZJ8"/>
<dbReference type="EMBL" id="LT629751">
    <property type="protein sequence ID" value="SDS04373.1"/>
    <property type="molecule type" value="Genomic_DNA"/>
</dbReference>
<keyword evidence="8" id="KW-0448">Lipopolysaccharide biosynthesis</keyword>
<dbReference type="PANTHER" id="PTHR30561">
    <property type="entry name" value="SMR FAMILY PROTON-DEPENDENT DRUG EFFLUX TRANSPORTER SUGE"/>
    <property type="match status" value="1"/>
</dbReference>
<feature type="transmembrane region" description="Helical" evidence="13">
    <location>
        <begin position="56"/>
        <end position="74"/>
    </location>
</feature>
<evidence type="ECO:0000256" key="5">
    <source>
        <dbReference type="ARBA" id="ARBA00022519"/>
    </source>
</evidence>
<name>A0A1H1NZJ8_9PSED</name>
<comment type="subcellular location">
    <subcellularLocation>
        <location evidence="1">Cell membrane</location>
        <topology evidence="1">Multi-pass membrane protein</topology>
    </subcellularLocation>
</comment>
<accession>A0A1H1NZJ8</accession>
<proteinExistence type="inferred from homology"/>
<dbReference type="Pfam" id="PF00892">
    <property type="entry name" value="EamA"/>
    <property type="match status" value="2"/>
</dbReference>
<evidence type="ECO:0000313" key="15">
    <source>
        <dbReference type="EMBL" id="SDS04373.1"/>
    </source>
</evidence>
<keyword evidence="7 13" id="KW-0812">Transmembrane</keyword>
<dbReference type="Proteomes" id="UP000243359">
    <property type="component" value="Chromosome I"/>
</dbReference>
<evidence type="ECO:0000256" key="6">
    <source>
        <dbReference type="ARBA" id="ARBA00022556"/>
    </source>
</evidence>
<evidence type="ECO:0000259" key="14">
    <source>
        <dbReference type="Pfam" id="PF00892"/>
    </source>
</evidence>
<keyword evidence="6" id="KW-0441">Lipid A biosynthesis</keyword>
<dbReference type="STRING" id="1392877.SAMN05216221_0940"/>
<dbReference type="GO" id="GO:0005886">
    <property type="term" value="C:plasma membrane"/>
    <property type="evidence" value="ECO:0007669"/>
    <property type="project" value="UniProtKB-SubCell"/>
</dbReference>
<keyword evidence="11 13" id="KW-0472">Membrane</keyword>
<keyword evidence="16" id="KW-1185">Reference proteome</keyword>
<evidence type="ECO:0000256" key="13">
    <source>
        <dbReference type="SAM" id="Phobius"/>
    </source>
</evidence>
<protein>
    <submittedName>
        <fullName evidence="15">Small Multidrug Resistance protein</fullName>
    </submittedName>
</protein>
<evidence type="ECO:0000256" key="7">
    <source>
        <dbReference type="ARBA" id="ARBA00022692"/>
    </source>
</evidence>
<feature type="transmembrane region" description="Helical" evidence="13">
    <location>
        <begin position="207"/>
        <end position="235"/>
    </location>
</feature>
<dbReference type="Gene3D" id="1.10.3730.20">
    <property type="match status" value="2"/>
</dbReference>
<feature type="transmembrane region" description="Helical" evidence="13">
    <location>
        <begin position="136"/>
        <end position="155"/>
    </location>
</feature>
<evidence type="ECO:0000256" key="10">
    <source>
        <dbReference type="ARBA" id="ARBA00023098"/>
    </source>
</evidence>
<comment type="similarity">
    <text evidence="12">Belongs to the drug/metabolite transporter (DMT) superfamily. Small multidrug resistance (SMR) (TC 2.A.7.1) family.</text>
</comment>
<evidence type="ECO:0000256" key="3">
    <source>
        <dbReference type="ARBA" id="ARBA00022475"/>
    </source>
</evidence>
<evidence type="ECO:0000256" key="8">
    <source>
        <dbReference type="ARBA" id="ARBA00022985"/>
    </source>
</evidence>
<dbReference type="GO" id="GO:0022857">
    <property type="term" value="F:transmembrane transporter activity"/>
    <property type="evidence" value="ECO:0007669"/>
    <property type="project" value="InterPro"/>
</dbReference>
<evidence type="ECO:0000256" key="11">
    <source>
        <dbReference type="ARBA" id="ARBA00023136"/>
    </source>
</evidence>
<keyword evidence="3" id="KW-1003">Cell membrane</keyword>
<dbReference type="RefSeq" id="WP_231975703.1">
    <property type="nucleotide sequence ID" value="NZ_LT629751.1"/>
</dbReference>
<feature type="domain" description="EamA" evidence="14">
    <location>
        <begin position="6"/>
        <end position="128"/>
    </location>
</feature>
<evidence type="ECO:0000313" key="16">
    <source>
        <dbReference type="Proteomes" id="UP000243359"/>
    </source>
</evidence>
<dbReference type="PANTHER" id="PTHR30561:SF1">
    <property type="entry name" value="MULTIDRUG TRANSPORTER EMRE"/>
    <property type="match status" value="1"/>
</dbReference>
<feature type="transmembrane region" description="Helical" evidence="13">
    <location>
        <begin position="113"/>
        <end position="130"/>
    </location>
</feature>
<keyword evidence="4" id="KW-0444">Lipid biosynthesis</keyword>
<keyword evidence="5" id="KW-0997">Cell inner membrane</keyword>
<feature type="domain" description="EamA" evidence="14">
    <location>
        <begin position="139"/>
        <end position="272"/>
    </location>
</feature>
<reference evidence="16" key="1">
    <citation type="submission" date="2016-10" db="EMBL/GenBank/DDBJ databases">
        <authorList>
            <person name="Varghese N."/>
            <person name="Submissions S."/>
        </authorList>
    </citation>
    <scope>NUCLEOTIDE SEQUENCE [LARGE SCALE GENOMIC DNA]</scope>
    <source>
        <strain evidence="16">KCTC 32247</strain>
    </source>
</reference>
<feature type="transmembrane region" description="Helical" evidence="13">
    <location>
        <begin position="28"/>
        <end position="49"/>
    </location>
</feature>
<dbReference type="GO" id="GO:0009245">
    <property type="term" value="P:lipid A biosynthetic process"/>
    <property type="evidence" value="ECO:0007669"/>
    <property type="project" value="UniProtKB-KW"/>
</dbReference>
<dbReference type="InterPro" id="IPR037185">
    <property type="entry name" value="EmrE-like"/>
</dbReference>
<evidence type="ECO:0000256" key="2">
    <source>
        <dbReference type="ARBA" id="ARBA00022448"/>
    </source>
</evidence>
<keyword evidence="2" id="KW-0813">Transport</keyword>
<evidence type="ECO:0000256" key="1">
    <source>
        <dbReference type="ARBA" id="ARBA00004651"/>
    </source>
</evidence>
<dbReference type="InterPro" id="IPR000620">
    <property type="entry name" value="EamA_dom"/>
</dbReference>